<dbReference type="AlphaFoldDB" id="A0A6J6D5D3"/>
<proteinExistence type="predicted"/>
<gene>
    <name evidence="1" type="ORF">UFOPK1493_01515</name>
</gene>
<reference evidence="1" key="1">
    <citation type="submission" date="2020-05" db="EMBL/GenBank/DDBJ databases">
        <authorList>
            <person name="Chiriac C."/>
            <person name="Salcher M."/>
            <person name="Ghai R."/>
            <person name="Kavagutti S V."/>
        </authorList>
    </citation>
    <scope>NUCLEOTIDE SEQUENCE</scope>
</reference>
<dbReference type="EMBL" id="CAEZSR010000046">
    <property type="protein sequence ID" value="CAB4557533.1"/>
    <property type="molecule type" value="Genomic_DNA"/>
</dbReference>
<name>A0A6J6D5D3_9ZZZZ</name>
<organism evidence="1">
    <name type="scientific">freshwater metagenome</name>
    <dbReference type="NCBI Taxonomy" id="449393"/>
    <lineage>
        <taxon>unclassified sequences</taxon>
        <taxon>metagenomes</taxon>
        <taxon>ecological metagenomes</taxon>
    </lineage>
</organism>
<protein>
    <submittedName>
        <fullName evidence="1">Unannotated protein</fullName>
    </submittedName>
</protein>
<sequence length="86" mass="9542">MRRFEWNALRPGDHVAVHDDRERGFELLDGEVVIVQTESGLNDVAVRVTHGAAGDSEVLRPRRSAVHLVPIDHDETCWRCGLASAA</sequence>
<evidence type="ECO:0000313" key="1">
    <source>
        <dbReference type="EMBL" id="CAB4557533.1"/>
    </source>
</evidence>
<accession>A0A6J6D5D3</accession>